<dbReference type="GO" id="GO:0005737">
    <property type="term" value="C:cytoplasm"/>
    <property type="evidence" value="ECO:0007669"/>
    <property type="project" value="UniProtKB-SubCell"/>
</dbReference>
<dbReference type="GO" id="GO:0046872">
    <property type="term" value="F:metal ion binding"/>
    <property type="evidence" value="ECO:0007669"/>
    <property type="project" value="UniProtKB-KW"/>
</dbReference>
<proteinExistence type="inferred from homology"/>
<dbReference type="PANTHER" id="PTHR33540:SF2">
    <property type="entry name" value="TRNA THREONYLCARBAMOYLADENOSINE BIOSYNTHESIS PROTEIN TSAE"/>
    <property type="match status" value="1"/>
</dbReference>
<dbReference type="InterPro" id="IPR027417">
    <property type="entry name" value="P-loop_NTPase"/>
</dbReference>
<evidence type="ECO:0000256" key="8">
    <source>
        <dbReference type="ARBA" id="ARBA00022840"/>
    </source>
</evidence>
<reference evidence="11 12" key="1">
    <citation type="journal article" date="2021" name="bioRxiv">
        <title>Unraveling nitrogen, sulfur and carbon metabolic pathways and microbial community transcriptional responses to substrate deprivation and toxicity stresses in a bioreactor mimicking anoxic brackish coastal sediment conditions.</title>
        <authorList>
            <person name="Martins P.D."/>
            <person name="Echeveste M.J."/>
            <person name="Arshad A."/>
            <person name="Kurth J."/>
            <person name="Ouboter H."/>
            <person name="Jetten M.S.M."/>
            <person name="Welte C.U."/>
        </authorList>
    </citation>
    <scope>NUCLEOTIDE SEQUENCE [LARGE SCALE GENOMIC DNA]</scope>
    <source>
        <strain evidence="11">MAG_38</strain>
    </source>
</reference>
<dbReference type="PANTHER" id="PTHR33540">
    <property type="entry name" value="TRNA THREONYLCARBAMOYLADENOSINE BIOSYNTHESIS PROTEIN TSAE"/>
    <property type="match status" value="1"/>
</dbReference>
<dbReference type="Pfam" id="PF02367">
    <property type="entry name" value="TsaE"/>
    <property type="match status" value="1"/>
</dbReference>
<keyword evidence="4" id="KW-0963">Cytoplasm</keyword>
<evidence type="ECO:0000256" key="7">
    <source>
        <dbReference type="ARBA" id="ARBA00022741"/>
    </source>
</evidence>
<evidence type="ECO:0000256" key="9">
    <source>
        <dbReference type="ARBA" id="ARBA00022842"/>
    </source>
</evidence>
<keyword evidence="7" id="KW-0547">Nucleotide-binding</keyword>
<evidence type="ECO:0000256" key="5">
    <source>
        <dbReference type="ARBA" id="ARBA00022694"/>
    </source>
</evidence>
<evidence type="ECO:0000256" key="10">
    <source>
        <dbReference type="ARBA" id="ARBA00032441"/>
    </source>
</evidence>
<keyword evidence="6" id="KW-0479">Metal-binding</keyword>
<organism evidence="11 12">
    <name type="scientific">Candidatus Methylomirabilis tolerans</name>
    <dbReference type="NCBI Taxonomy" id="3123416"/>
    <lineage>
        <taxon>Bacteria</taxon>
        <taxon>Candidatus Methylomirabilota</taxon>
        <taxon>Candidatus Methylomirabilia</taxon>
        <taxon>Candidatus Methylomirabilales</taxon>
        <taxon>Candidatus Methylomirabilaceae</taxon>
        <taxon>Candidatus Methylomirabilis</taxon>
    </lineage>
</organism>
<evidence type="ECO:0000256" key="4">
    <source>
        <dbReference type="ARBA" id="ARBA00022490"/>
    </source>
</evidence>
<protein>
    <recommendedName>
        <fullName evidence="3">tRNA threonylcarbamoyladenosine biosynthesis protein TsaE</fullName>
    </recommendedName>
    <alternativeName>
        <fullName evidence="10">t(6)A37 threonylcarbamoyladenosine biosynthesis protein TsaE</fullName>
    </alternativeName>
</protein>
<gene>
    <name evidence="11" type="primary">tsaE</name>
    <name evidence="11" type="ORF">K8G79_11865</name>
</gene>
<dbReference type="InterPro" id="IPR003442">
    <property type="entry name" value="T6A_TsaE"/>
</dbReference>
<evidence type="ECO:0000256" key="2">
    <source>
        <dbReference type="ARBA" id="ARBA00007599"/>
    </source>
</evidence>
<evidence type="ECO:0000256" key="6">
    <source>
        <dbReference type="ARBA" id="ARBA00022723"/>
    </source>
</evidence>
<evidence type="ECO:0000256" key="3">
    <source>
        <dbReference type="ARBA" id="ARBA00019010"/>
    </source>
</evidence>
<dbReference type="GO" id="GO:0002949">
    <property type="term" value="P:tRNA threonylcarbamoyladenosine modification"/>
    <property type="evidence" value="ECO:0007669"/>
    <property type="project" value="InterPro"/>
</dbReference>
<dbReference type="NCBIfam" id="TIGR00150">
    <property type="entry name" value="T6A_YjeE"/>
    <property type="match status" value="1"/>
</dbReference>
<evidence type="ECO:0000256" key="1">
    <source>
        <dbReference type="ARBA" id="ARBA00004496"/>
    </source>
</evidence>
<evidence type="ECO:0000313" key="12">
    <source>
        <dbReference type="Proteomes" id="UP001197609"/>
    </source>
</evidence>
<comment type="caution">
    <text evidence="11">The sequence shown here is derived from an EMBL/GenBank/DDBJ whole genome shotgun (WGS) entry which is preliminary data.</text>
</comment>
<name>A0AAJ1AKE0_9BACT</name>
<keyword evidence="5" id="KW-0819">tRNA processing</keyword>
<keyword evidence="9" id="KW-0460">Magnesium</keyword>
<dbReference type="Proteomes" id="UP001197609">
    <property type="component" value="Unassembled WGS sequence"/>
</dbReference>
<dbReference type="GO" id="GO:0005524">
    <property type="term" value="F:ATP binding"/>
    <property type="evidence" value="ECO:0007669"/>
    <property type="project" value="UniProtKB-KW"/>
</dbReference>
<evidence type="ECO:0000313" key="11">
    <source>
        <dbReference type="EMBL" id="MBZ0160811.1"/>
    </source>
</evidence>
<dbReference type="AlphaFoldDB" id="A0AAJ1AKE0"/>
<comment type="subcellular location">
    <subcellularLocation>
        <location evidence="1">Cytoplasm</location>
    </subcellularLocation>
</comment>
<accession>A0AAJ1AKE0</accession>
<dbReference type="EMBL" id="JAIOIU010000152">
    <property type="protein sequence ID" value="MBZ0160811.1"/>
    <property type="molecule type" value="Genomic_DNA"/>
</dbReference>
<keyword evidence="8" id="KW-0067">ATP-binding</keyword>
<comment type="similarity">
    <text evidence="2">Belongs to the TsaE family.</text>
</comment>
<dbReference type="Gene3D" id="3.40.50.300">
    <property type="entry name" value="P-loop containing nucleotide triphosphate hydrolases"/>
    <property type="match status" value="1"/>
</dbReference>
<sequence>MTVSLYHSASPEQTRALGEAVGRLAGAGDVISLTGELGTGKTLFVGGLARGLGVAPATYVSSPTFTIMHRYSGRLPLYHIDLYRIETPEAFVSLGLDEYLAGDGVTAIEWAEHGYGYLPKEMLTFRLQHTGSETRTIEIAPVGDRYLKLVQALTDDFLTASGCLEAKA</sequence>
<dbReference type="SUPFAM" id="SSF52540">
    <property type="entry name" value="P-loop containing nucleoside triphosphate hydrolases"/>
    <property type="match status" value="1"/>
</dbReference>